<evidence type="ECO:0000313" key="8">
    <source>
        <dbReference type="EMBL" id="KAJ7225493.1"/>
    </source>
</evidence>
<dbReference type="PANTHER" id="PTHR24327:SF41">
    <property type="entry name" value="BRAIN-SPECIFIC HOMEOBOX PROTEIN"/>
    <property type="match status" value="1"/>
</dbReference>
<dbReference type="Proteomes" id="UP001219525">
    <property type="component" value="Unassembled WGS sequence"/>
</dbReference>
<dbReference type="PANTHER" id="PTHR24327">
    <property type="entry name" value="HOMEOBOX PROTEIN"/>
    <property type="match status" value="1"/>
</dbReference>
<evidence type="ECO:0000259" key="7">
    <source>
        <dbReference type="PROSITE" id="PS50071"/>
    </source>
</evidence>
<dbReference type="Gene3D" id="1.10.10.60">
    <property type="entry name" value="Homeodomain-like"/>
    <property type="match status" value="2"/>
</dbReference>
<evidence type="ECO:0000313" key="9">
    <source>
        <dbReference type="Proteomes" id="UP001219525"/>
    </source>
</evidence>
<dbReference type="CDD" id="cd00086">
    <property type="entry name" value="homeodomain"/>
    <property type="match status" value="2"/>
</dbReference>
<keyword evidence="9" id="KW-1185">Reference proteome</keyword>
<evidence type="ECO:0000256" key="2">
    <source>
        <dbReference type="ARBA" id="ARBA00023155"/>
    </source>
</evidence>
<evidence type="ECO:0000256" key="1">
    <source>
        <dbReference type="ARBA" id="ARBA00023125"/>
    </source>
</evidence>
<dbReference type="InterPro" id="IPR017970">
    <property type="entry name" value="Homeobox_CS"/>
</dbReference>
<feature type="region of interest" description="Disordered" evidence="6">
    <location>
        <begin position="148"/>
        <end position="236"/>
    </location>
</feature>
<accession>A0AAD6YPE1</accession>
<dbReference type="PROSITE" id="PS00027">
    <property type="entry name" value="HOMEOBOX_1"/>
    <property type="match status" value="1"/>
</dbReference>
<gene>
    <name evidence="8" type="ORF">GGX14DRAFT_420769</name>
</gene>
<comment type="subcellular location">
    <subcellularLocation>
        <location evidence="4 5">Nucleus</location>
    </subcellularLocation>
</comment>
<feature type="DNA-binding region" description="Homeobox" evidence="4">
    <location>
        <begin position="4"/>
        <end position="63"/>
    </location>
</feature>
<dbReference type="PROSITE" id="PS50071">
    <property type="entry name" value="HOMEOBOX_2"/>
    <property type="match status" value="2"/>
</dbReference>
<evidence type="ECO:0000256" key="5">
    <source>
        <dbReference type="RuleBase" id="RU000682"/>
    </source>
</evidence>
<dbReference type="GO" id="GO:0000978">
    <property type="term" value="F:RNA polymerase II cis-regulatory region sequence-specific DNA binding"/>
    <property type="evidence" value="ECO:0007669"/>
    <property type="project" value="TreeGrafter"/>
</dbReference>
<keyword evidence="3 4" id="KW-0539">Nucleus</keyword>
<feature type="compositionally biased region" description="Acidic residues" evidence="6">
    <location>
        <begin position="350"/>
        <end position="362"/>
    </location>
</feature>
<dbReference type="SMART" id="SM00389">
    <property type="entry name" value="HOX"/>
    <property type="match status" value="2"/>
</dbReference>
<name>A0AAD6YPE1_9AGAR</name>
<sequence>MPPAKRPRHRHTPAQLAALNNLYSQTDNPTLPQRTELAIAIGLETKSVNSYFANKRSSTRKRLRELSTPTSPNPVVDTFSDDLYHSPSAIATQNIQSQIPPPSESPSEPESMHTASDELRKDSGLAQYITTDEGQATSKDIEMLLQDQHTSTPKKDEDYSPPAVKQDHASPPFPPGLGQPTLTERGRRSASAFSVPDEGLTSRSRRDSSRSDTPYNSTCVVMPLSTRPRRSRPDPSQLTALKRLFNKTSTPSIEERSALAYEIGMDLGKVTNWFRNLRQSARKRDKRIGRRRGGGSDDDFDYTDGYGTGFYSPSVSASASRAGTPSSSLERQEDGQRSRRRLPARLHPSDDEDEDEDEEESQEAVTPSPSQSPPPSSLIFDLAVAAALHDAWMQMVDYPDPSLAADALLLLEFQATCK</sequence>
<feature type="domain" description="Homeobox" evidence="7">
    <location>
        <begin position="2"/>
        <end position="62"/>
    </location>
</feature>
<dbReference type="InterPro" id="IPR050460">
    <property type="entry name" value="Distal-less_Homeobox_TF"/>
</dbReference>
<feature type="compositionally biased region" description="Basic residues" evidence="6">
    <location>
        <begin position="282"/>
        <end position="293"/>
    </location>
</feature>
<feature type="region of interest" description="Disordered" evidence="6">
    <location>
        <begin position="282"/>
        <end position="377"/>
    </location>
</feature>
<dbReference type="GO" id="GO:0005634">
    <property type="term" value="C:nucleus"/>
    <property type="evidence" value="ECO:0007669"/>
    <property type="project" value="UniProtKB-SubCell"/>
</dbReference>
<dbReference type="EMBL" id="JARJCW010000004">
    <property type="protein sequence ID" value="KAJ7225493.1"/>
    <property type="molecule type" value="Genomic_DNA"/>
</dbReference>
<dbReference type="SUPFAM" id="SSF46689">
    <property type="entry name" value="Homeodomain-like"/>
    <property type="match status" value="2"/>
</dbReference>
<feature type="region of interest" description="Disordered" evidence="6">
    <location>
        <begin position="55"/>
        <end position="122"/>
    </location>
</feature>
<feature type="compositionally biased region" description="Low complexity" evidence="6">
    <location>
        <begin position="303"/>
        <end position="312"/>
    </location>
</feature>
<feature type="compositionally biased region" description="Polar residues" evidence="6">
    <location>
        <begin position="313"/>
        <end position="329"/>
    </location>
</feature>
<dbReference type="InterPro" id="IPR009057">
    <property type="entry name" value="Homeodomain-like_sf"/>
</dbReference>
<feature type="DNA-binding region" description="Homeobox" evidence="4">
    <location>
        <begin position="226"/>
        <end position="285"/>
    </location>
</feature>
<keyword evidence="2 4" id="KW-0371">Homeobox</keyword>
<dbReference type="GO" id="GO:0000981">
    <property type="term" value="F:DNA-binding transcription factor activity, RNA polymerase II-specific"/>
    <property type="evidence" value="ECO:0007669"/>
    <property type="project" value="InterPro"/>
</dbReference>
<evidence type="ECO:0000256" key="6">
    <source>
        <dbReference type="SAM" id="MobiDB-lite"/>
    </source>
</evidence>
<comment type="caution">
    <text evidence="8">The sequence shown here is derived from an EMBL/GenBank/DDBJ whole genome shotgun (WGS) entry which is preliminary data.</text>
</comment>
<feature type="domain" description="Homeobox" evidence="7">
    <location>
        <begin position="224"/>
        <end position="284"/>
    </location>
</feature>
<reference evidence="8" key="1">
    <citation type="submission" date="2023-03" db="EMBL/GenBank/DDBJ databases">
        <title>Massive genome expansion in bonnet fungi (Mycena s.s.) driven by repeated elements and novel gene families across ecological guilds.</title>
        <authorList>
            <consortium name="Lawrence Berkeley National Laboratory"/>
            <person name="Harder C.B."/>
            <person name="Miyauchi S."/>
            <person name="Viragh M."/>
            <person name="Kuo A."/>
            <person name="Thoen E."/>
            <person name="Andreopoulos B."/>
            <person name="Lu D."/>
            <person name="Skrede I."/>
            <person name="Drula E."/>
            <person name="Henrissat B."/>
            <person name="Morin E."/>
            <person name="Kohler A."/>
            <person name="Barry K."/>
            <person name="LaButti K."/>
            <person name="Morin E."/>
            <person name="Salamov A."/>
            <person name="Lipzen A."/>
            <person name="Mereny Z."/>
            <person name="Hegedus B."/>
            <person name="Baldrian P."/>
            <person name="Stursova M."/>
            <person name="Weitz H."/>
            <person name="Taylor A."/>
            <person name="Grigoriev I.V."/>
            <person name="Nagy L.G."/>
            <person name="Martin F."/>
            <person name="Kauserud H."/>
        </authorList>
    </citation>
    <scope>NUCLEOTIDE SEQUENCE</scope>
    <source>
        <strain evidence="8">9144</strain>
    </source>
</reference>
<organism evidence="8 9">
    <name type="scientific">Mycena pura</name>
    <dbReference type="NCBI Taxonomy" id="153505"/>
    <lineage>
        <taxon>Eukaryota</taxon>
        <taxon>Fungi</taxon>
        <taxon>Dikarya</taxon>
        <taxon>Basidiomycota</taxon>
        <taxon>Agaricomycotina</taxon>
        <taxon>Agaricomycetes</taxon>
        <taxon>Agaricomycetidae</taxon>
        <taxon>Agaricales</taxon>
        <taxon>Marasmiineae</taxon>
        <taxon>Mycenaceae</taxon>
        <taxon>Mycena</taxon>
    </lineage>
</organism>
<dbReference type="Pfam" id="PF00046">
    <property type="entry name" value="Homeodomain"/>
    <property type="match status" value="2"/>
</dbReference>
<dbReference type="InterPro" id="IPR001356">
    <property type="entry name" value="HD"/>
</dbReference>
<protein>
    <submittedName>
        <fullName evidence="8">Homeodomain transcription factor</fullName>
    </submittedName>
</protein>
<proteinExistence type="predicted"/>
<dbReference type="AlphaFoldDB" id="A0AAD6YPE1"/>
<evidence type="ECO:0000256" key="3">
    <source>
        <dbReference type="ARBA" id="ARBA00023242"/>
    </source>
</evidence>
<keyword evidence="1 4" id="KW-0238">DNA-binding</keyword>
<evidence type="ECO:0000256" key="4">
    <source>
        <dbReference type="PROSITE-ProRule" id="PRU00108"/>
    </source>
</evidence>